<keyword evidence="2 4" id="KW-0378">Hydrolase</keyword>
<evidence type="ECO:0000313" key="7">
    <source>
        <dbReference type="EMBL" id="CAG7699675.1"/>
    </source>
</evidence>
<protein>
    <recommendedName>
        <fullName evidence="6">Peptidase S8/S53 domain-containing protein</fullName>
    </recommendedName>
</protein>
<dbReference type="PROSITE" id="PS00136">
    <property type="entry name" value="SUBTILASE_ASP"/>
    <property type="match status" value="1"/>
</dbReference>
<name>A0A8J2JDI9_9HEXA</name>
<dbReference type="Pfam" id="PF00082">
    <property type="entry name" value="Peptidase_S8"/>
    <property type="match status" value="1"/>
</dbReference>
<feature type="domain" description="Peptidase S8/S53" evidence="6">
    <location>
        <begin position="194"/>
        <end position="457"/>
    </location>
</feature>
<feature type="chain" id="PRO_5035312844" description="Peptidase S8/S53 domain-containing protein" evidence="5">
    <location>
        <begin position="27"/>
        <end position="490"/>
    </location>
</feature>
<accession>A0A8J2JDI9</accession>
<comment type="similarity">
    <text evidence="4">Belongs to the peptidase S8 family.</text>
</comment>
<dbReference type="PROSITE" id="PS51892">
    <property type="entry name" value="SUBTILASE"/>
    <property type="match status" value="1"/>
</dbReference>
<evidence type="ECO:0000256" key="3">
    <source>
        <dbReference type="ARBA" id="ARBA00022825"/>
    </source>
</evidence>
<evidence type="ECO:0000256" key="4">
    <source>
        <dbReference type="PROSITE-ProRule" id="PRU01240"/>
    </source>
</evidence>
<gene>
    <name evidence="7" type="ORF">AFUS01_LOCUS4194</name>
</gene>
<dbReference type="OrthoDB" id="206201at2759"/>
<dbReference type="PANTHER" id="PTHR43806:SF67">
    <property type="entry name" value="EGF-LIKE DOMAIN-CONTAINING PROTEIN"/>
    <property type="match status" value="1"/>
</dbReference>
<evidence type="ECO:0000256" key="2">
    <source>
        <dbReference type="ARBA" id="ARBA00022801"/>
    </source>
</evidence>
<proteinExistence type="inferred from homology"/>
<dbReference type="InterPro" id="IPR023827">
    <property type="entry name" value="Peptidase_S8_Asp-AS"/>
</dbReference>
<feature type="signal peptide" evidence="5">
    <location>
        <begin position="1"/>
        <end position="26"/>
    </location>
</feature>
<keyword evidence="8" id="KW-1185">Reference proteome</keyword>
<evidence type="ECO:0000259" key="6">
    <source>
        <dbReference type="Pfam" id="PF00082"/>
    </source>
</evidence>
<dbReference type="Proteomes" id="UP000708208">
    <property type="component" value="Unassembled WGS sequence"/>
</dbReference>
<feature type="active site" description="Charge relay system" evidence="4">
    <location>
        <position position="243"/>
    </location>
</feature>
<organism evidence="7 8">
    <name type="scientific">Allacma fusca</name>
    <dbReference type="NCBI Taxonomy" id="39272"/>
    <lineage>
        <taxon>Eukaryota</taxon>
        <taxon>Metazoa</taxon>
        <taxon>Ecdysozoa</taxon>
        <taxon>Arthropoda</taxon>
        <taxon>Hexapoda</taxon>
        <taxon>Collembola</taxon>
        <taxon>Symphypleona</taxon>
        <taxon>Sminthuridae</taxon>
        <taxon>Allacma</taxon>
    </lineage>
</organism>
<dbReference type="InterPro" id="IPR050131">
    <property type="entry name" value="Peptidase_S8_subtilisin-like"/>
</dbReference>
<dbReference type="EMBL" id="CAJVCH010026011">
    <property type="protein sequence ID" value="CAG7699675.1"/>
    <property type="molecule type" value="Genomic_DNA"/>
</dbReference>
<reference evidence="7" key="1">
    <citation type="submission" date="2021-06" db="EMBL/GenBank/DDBJ databases">
        <authorList>
            <person name="Hodson N. C."/>
            <person name="Mongue J. A."/>
            <person name="Jaron S. K."/>
        </authorList>
    </citation>
    <scope>NUCLEOTIDE SEQUENCE</scope>
</reference>
<dbReference type="PANTHER" id="PTHR43806">
    <property type="entry name" value="PEPTIDASE S8"/>
    <property type="match status" value="1"/>
</dbReference>
<dbReference type="InterPro" id="IPR000209">
    <property type="entry name" value="Peptidase_S8/S53_dom"/>
</dbReference>
<evidence type="ECO:0000256" key="5">
    <source>
        <dbReference type="SAM" id="SignalP"/>
    </source>
</evidence>
<dbReference type="GO" id="GO:0006508">
    <property type="term" value="P:proteolysis"/>
    <property type="evidence" value="ECO:0007669"/>
    <property type="project" value="UniProtKB-KW"/>
</dbReference>
<feature type="active site" description="Charge relay system" evidence="4">
    <location>
        <position position="203"/>
    </location>
</feature>
<dbReference type="GO" id="GO:0004252">
    <property type="term" value="F:serine-type endopeptidase activity"/>
    <property type="evidence" value="ECO:0007669"/>
    <property type="project" value="UniProtKB-UniRule"/>
</dbReference>
<keyword evidence="5" id="KW-0732">Signal</keyword>
<dbReference type="AlphaFoldDB" id="A0A8J2JDI9"/>
<sequence length="490" mass="53559">MSAGLLYWAFLKSLFVLVILAPQIRPQVISNKLKESLEKNRVGNIIVTFKTRPSEALNRVADKFKTLKNRGERLHILSTELENDALKSQKTTLELLQSEKSITKFFSLWITNQISVRGASIDLVNKIGSLQDVLRVEECKAFTLPATNTNNSTMLPEDTYKKGQMRNKTSIGPTAWQYLQKMGVQGVWELGFVGKGILVGVIDTGVRGTHDALRDNYIGTKNYGWFDPENLSKYPFEYKYQFHGTNSIGAVVGNYGFGVAPSAKWMACKAVDKDNKWHEDWVVACLQFMVCPTDYQGNNKNCSKAPHVITNSWYYPSGEDDTVLRELTPVLAQSQLHFVFCAGNEGPGCGKVAPPGSYKEFIAVGAGDIQDKLMSYSSWGPGPDGIIKPEVICGGKGVLVVSPASDFSYSNSDGCSMATPLVAGVVALLLQKHPLLSPAEVKQILTSTATNITAFSDEECGGIPVTQIPNNQIGYGFVNALNAIHALPAS</sequence>
<evidence type="ECO:0000256" key="1">
    <source>
        <dbReference type="ARBA" id="ARBA00022670"/>
    </source>
</evidence>
<evidence type="ECO:0000313" key="8">
    <source>
        <dbReference type="Proteomes" id="UP000708208"/>
    </source>
</evidence>
<keyword evidence="3 4" id="KW-0720">Serine protease</keyword>
<comment type="caution">
    <text evidence="7">The sequence shown here is derived from an EMBL/GenBank/DDBJ whole genome shotgun (WGS) entry which is preliminary data.</text>
</comment>
<feature type="active site" description="Charge relay system" evidence="4">
    <location>
        <position position="416"/>
    </location>
</feature>
<keyword evidence="1 4" id="KW-0645">Protease</keyword>